<organism evidence="2 3">
    <name type="scientific">Pseudomonas libanensis</name>
    <dbReference type="NCBI Taxonomy" id="75588"/>
    <lineage>
        <taxon>Bacteria</taxon>
        <taxon>Pseudomonadati</taxon>
        <taxon>Pseudomonadota</taxon>
        <taxon>Gammaproteobacteria</taxon>
        <taxon>Pseudomonadales</taxon>
        <taxon>Pseudomonadaceae</taxon>
        <taxon>Pseudomonas</taxon>
    </lineage>
</organism>
<feature type="transmembrane region" description="Helical" evidence="1">
    <location>
        <begin position="97"/>
        <end position="116"/>
    </location>
</feature>
<feature type="transmembrane region" description="Helical" evidence="1">
    <location>
        <begin position="122"/>
        <end position="141"/>
    </location>
</feature>
<name>A0ABR5M0Y9_9PSED</name>
<evidence type="ECO:0000256" key="1">
    <source>
        <dbReference type="SAM" id="Phobius"/>
    </source>
</evidence>
<gene>
    <name evidence="2" type="ORF">AEQ48_24645</name>
</gene>
<evidence type="ECO:0000313" key="2">
    <source>
        <dbReference type="EMBL" id="KPG70705.1"/>
    </source>
</evidence>
<feature type="transmembrane region" description="Helical" evidence="1">
    <location>
        <begin position="162"/>
        <end position="183"/>
    </location>
</feature>
<sequence>MTAAIETDRFKAKTKSKETYIVIEKTKETKEPRGRGEQTVITSQKTYFLDTGEKVNKINNTDFMIIKKDLLIRKVEPFFSKPFIVDIKTLFDGLKNLALCLAMLVALPIMQAMAALTYDHRFFVVAFTWAALVVIIVLAGYNFIWLYKTMEAKPKSKVLDKAAWFVTFLIVAFIFFCAIAITYPKLVLATSGSSSVIDSINAIPNQVSTPLLNNLCSKS</sequence>
<comment type="caution">
    <text evidence="2">The sequence shown here is derived from an EMBL/GenBank/DDBJ whole genome shotgun (WGS) entry which is preliminary data.</text>
</comment>
<evidence type="ECO:0000313" key="3">
    <source>
        <dbReference type="Proteomes" id="UP000037820"/>
    </source>
</evidence>
<keyword evidence="1" id="KW-0472">Membrane</keyword>
<dbReference type="RefSeq" id="WP_059398201.1">
    <property type="nucleotide sequence ID" value="NZ_LHOY01000043.1"/>
</dbReference>
<keyword evidence="3" id="KW-1185">Reference proteome</keyword>
<reference evidence="2 3" key="1">
    <citation type="submission" date="2015-07" db="EMBL/GenBank/DDBJ databases">
        <title>Whole genome sequencing of endophytes isolated from poison ivy (Toxicodendron radicans).</title>
        <authorList>
            <person name="Tran P.N."/>
            <person name="Lee Y.P."/>
            <person name="Gan H.M."/>
            <person name="Savka M.A."/>
        </authorList>
    </citation>
    <scope>NUCLEOTIDE SEQUENCE [LARGE SCALE GENOMIC DNA]</scope>
    <source>
        <strain evidence="2 3">RIT-PI-g</strain>
    </source>
</reference>
<dbReference type="Proteomes" id="UP000037820">
    <property type="component" value="Unassembled WGS sequence"/>
</dbReference>
<evidence type="ECO:0008006" key="4">
    <source>
        <dbReference type="Google" id="ProtNLM"/>
    </source>
</evidence>
<keyword evidence="1" id="KW-1133">Transmembrane helix</keyword>
<proteinExistence type="predicted"/>
<dbReference type="EMBL" id="LHOY01000043">
    <property type="protein sequence ID" value="KPG70705.1"/>
    <property type="molecule type" value="Genomic_DNA"/>
</dbReference>
<keyword evidence="1" id="KW-0812">Transmembrane</keyword>
<protein>
    <recommendedName>
        <fullName evidence="4">Permease</fullName>
    </recommendedName>
</protein>
<accession>A0ABR5M0Y9</accession>